<comment type="catalytic activity">
    <reaction evidence="3">
        <text>D-glucose + ATP = D-glucose 6-phosphate + ADP + H(+)</text>
        <dbReference type="Rhea" id="RHEA:17825"/>
        <dbReference type="ChEBI" id="CHEBI:4167"/>
        <dbReference type="ChEBI" id="CHEBI:15378"/>
        <dbReference type="ChEBI" id="CHEBI:30616"/>
        <dbReference type="ChEBI" id="CHEBI:61548"/>
        <dbReference type="ChEBI" id="CHEBI:456216"/>
        <dbReference type="EC" id="2.7.1.2"/>
    </reaction>
</comment>
<dbReference type="NCBIfam" id="TIGR00749">
    <property type="entry name" value="glk"/>
    <property type="match status" value="1"/>
</dbReference>
<proteinExistence type="inferred from homology"/>
<keyword evidence="6" id="KW-1185">Reference proteome</keyword>
<accession>A0ABX1N1H5</accession>
<feature type="binding site" evidence="3">
    <location>
        <begin position="14"/>
        <end position="19"/>
    </location>
    <ligand>
        <name>ATP</name>
        <dbReference type="ChEBI" id="CHEBI:30616"/>
    </ligand>
</feature>
<evidence type="ECO:0000256" key="2">
    <source>
        <dbReference type="ARBA" id="ARBA00022777"/>
    </source>
</evidence>
<dbReference type="HAMAP" id="MF_00524">
    <property type="entry name" value="Glucokinase"/>
    <property type="match status" value="1"/>
</dbReference>
<keyword evidence="3" id="KW-0324">Glycolysis</keyword>
<evidence type="ECO:0000256" key="3">
    <source>
        <dbReference type="HAMAP-Rule" id="MF_00524"/>
    </source>
</evidence>
<dbReference type="CDD" id="cd24008">
    <property type="entry name" value="ASKHA_NBD_GLK"/>
    <property type="match status" value="1"/>
</dbReference>
<dbReference type="InterPro" id="IPR050201">
    <property type="entry name" value="Bacterial_glucokinase"/>
</dbReference>
<dbReference type="GO" id="GO:0004340">
    <property type="term" value="F:glucokinase activity"/>
    <property type="evidence" value="ECO:0007669"/>
    <property type="project" value="UniProtKB-EC"/>
</dbReference>
<dbReference type="Proteomes" id="UP000601990">
    <property type="component" value="Unassembled WGS sequence"/>
</dbReference>
<keyword evidence="3" id="KW-0963">Cytoplasm</keyword>
<comment type="subcellular location">
    <subcellularLocation>
        <location evidence="3">Cytoplasm</location>
    </subcellularLocation>
</comment>
<dbReference type="InterPro" id="IPR043129">
    <property type="entry name" value="ATPase_NBD"/>
</dbReference>
<dbReference type="EMBL" id="WTVH01000008">
    <property type="protein sequence ID" value="NMF92906.1"/>
    <property type="molecule type" value="Genomic_DNA"/>
</dbReference>
<name>A0ABX1N1H5_9RHOO</name>
<comment type="caution">
    <text evidence="5">The sequence shown here is derived from an EMBL/GenBank/DDBJ whole genome shotgun (WGS) entry which is preliminary data.</text>
</comment>
<evidence type="ECO:0000256" key="1">
    <source>
        <dbReference type="ARBA" id="ARBA00022679"/>
    </source>
</evidence>
<protein>
    <recommendedName>
        <fullName evidence="3">Glucokinase</fullName>
        <ecNumber evidence="3">2.7.1.2</ecNumber>
    </recommendedName>
    <alternativeName>
        <fullName evidence="3">Glucose kinase</fullName>
    </alternativeName>
</protein>
<evidence type="ECO:0000313" key="5">
    <source>
        <dbReference type="EMBL" id="NMF92906.1"/>
    </source>
</evidence>
<gene>
    <name evidence="3" type="primary">glk</name>
    <name evidence="5" type="ORF">GO608_06160</name>
</gene>
<keyword evidence="1 3" id="KW-0808">Transferase</keyword>
<dbReference type="SUPFAM" id="SSF53067">
    <property type="entry name" value="Actin-like ATPase domain"/>
    <property type="match status" value="1"/>
</dbReference>
<keyword evidence="3" id="KW-0547">Nucleotide-binding</keyword>
<reference evidence="5" key="1">
    <citation type="submission" date="2019-12" db="EMBL/GenBank/DDBJ databases">
        <title>Comparative genomics gives insights into the taxonomy of the Azoarcus-Aromatoleum group and reveals separate origins of nif in the plant-associated Azoarcus and non-plant-associated Aromatoleum sub-groups.</title>
        <authorList>
            <person name="Lafos M."/>
            <person name="Maluk M."/>
            <person name="Batista M."/>
            <person name="Junghare M."/>
            <person name="Carmona M."/>
            <person name="Faoro H."/>
            <person name="Cruz L.M."/>
            <person name="Battistoni F."/>
            <person name="De Souza E."/>
            <person name="Pedrosa F."/>
            <person name="Chen W.-M."/>
            <person name="Poole P.S."/>
            <person name="Dixon R.A."/>
            <person name="James E.K."/>
        </authorList>
    </citation>
    <scope>NUCLEOTIDE SEQUENCE</scope>
    <source>
        <strain evidence="5">U120</strain>
    </source>
</reference>
<dbReference type="Gene3D" id="3.40.367.20">
    <property type="match status" value="1"/>
</dbReference>
<comment type="similarity">
    <text evidence="3 4">Belongs to the bacterial glucokinase family.</text>
</comment>
<dbReference type="PANTHER" id="PTHR47690">
    <property type="entry name" value="GLUCOKINASE"/>
    <property type="match status" value="1"/>
</dbReference>
<dbReference type="NCBIfam" id="NF001416">
    <property type="entry name" value="PRK00292.1-3"/>
    <property type="match status" value="1"/>
</dbReference>
<dbReference type="Pfam" id="PF02685">
    <property type="entry name" value="Glucokinase"/>
    <property type="match status" value="1"/>
</dbReference>
<sequence length="331" mass="34482">MSTGCSDTYPRLIGDIGGTHARFAVIDSPGSPPTRFRTLCCDDHPGLLEAVQAYLLLEQGLAGPCVAAFGIANPVEGDLVRMTNHDWSFSIEQLRIDLGLARLVVLNDFTALALSLPGLQASERRQIGGGHERAGRPVALIGPGTGLGVSGLVRCGNGYAPLEGEGGHVTLAASTPREAELISVLAARFGHVSAERALSGPGLIALHDAIRQLGGAPPLALEADEISARAMAASCPWCAETLQIFCGMLGSVAGDLALTLGAFGGVYIGGGIVPKLGDFFDRSDFRRRFEQKGRFSDYLARIPCYVILAEYPALLGAATALDNALAGETGT</sequence>
<dbReference type="EC" id="2.7.1.2" evidence="3"/>
<organism evidence="5 6">
    <name type="scientific">Aromatoleum buckelii</name>
    <dbReference type="NCBI Taxonomy" id="200254"/>
    <lineage>
        <taxon>Bacteria</taxon>
        <taxon>Pseudomonadati</taxon>
        <taxon>Pseudomonadota</taxon>
        <taxon>Betaproteobacteria</taxon>
        <taxon>Rhodocyclales</taxon>
        <taxon>Rhodocyclaceae</taxon>
        <taxon>Aromatoleum</taxon>
    </lineage>
</organism>
<evidence type="ECO:0000313" key="6">
    <source>
        <dbReference type="Proteomes" id="UP000601990"/>
    </source>
</evidence>
<dbReference type="InterPro" id="IPR003836">
    <property type="entry name" value="Glucokinase"/>
</dbReference>
<dbReference type="PANTHER" id="PTHR47690:SF1">
    <property type="entry name" value="GLUCOKINASE"/>
    <property type="match status" value="1"/>
</dbReference>
<keyword evidence="3" id="KW-0067">ATP-binding</keyword>
<evidence type="ECO:0000256" key="4">
    <source>
        <dbReference type="RuleBase" id="RU004046"/>
    </source>
</evidence>
<dbReference type="Gene3D" id="3.30.420.40">
    <property type="match status" value="1"/>
</dbReference>
<keyword evidence="2 3" id="KW-0418">Kinase</keyword>
<dbReference type="RefSeq" id="WP_169198193.1">
    <property type="nucleotide sequence ID" value="NZ_WTVH02000010.1"/>
</dbReference>